<feature type="compositionally biased region" description="Low complexity" evidence="1">
    <location>
        <begin position="139"/>
        <end position="160"/>
    </location>
</feature>
<dbReference type="VEuPathDB" id="FungiDB:CJI97_002155"/>
<feature type="compositionally biased region" description="Low complexity" evidence="1">
    <location>
        <begin position="309"/>
        <end position="326"/>
    </location>
</feature>
<proteinExistence type="predicted"/>
<name>A0A0L0NPM0_CANAR</name>
<evidence type="ECO:0000256" key="1">
    <source>
        <dbReference type="SAM" id="MobiDB-lite"/>
    </source>
</evidence>
<comment type="caution">
    <text evidence="2">The sequence shown here is derived from an EMBL/GenBank/DDBJ whole genome shotgun (WGS) entry which is preliminary data.</text>
</comment>
<evidence type="ECO:0000313" key="2">
    <source>
        <dbReference type="EMBL" id="KND95610.1"/>
    </source>
</evidence>
<feature type="region of interest" description="Disordered" evidence="1">
    <location>
        <begin position="97"/>
        <end position="194"/>
    </location>
</feature>
<feature type="compositionally biased region" description="Low complexity" evidence="1">
    <location>
        <begin position="101"/>
        <end position="122"/>
    </location>
</feature>
<feature type="compositionally biased region" description="Low complexity" evidence="1">
    <location>
        <begin position="226"/>
        <end position="267"/>
    </location>
</feature>
<feature type="region of interest" description="Disordered" evidence="1">
    <location>
        <begin position="211"/>
        <end position="356"/>
    </location>
</feature>
<feature type="compositionally biased region" description="Polar residues" evidence="1">
    <location>
        <begin position="212"/>
        <end position="225"/>
    </location>
</feature>
<dbReference type="VEuPathDB" id="FungiDB:CJJ07_000381"/>
<gene>
    <name evidence="2" type="ORF">QG37_08150</name>
</gene>
<reference evidence="3" key="1">
    <citation type="journal article" date="2015" name="BMC Genomics">
        <title>Draft genome of a commonly misdiagnosed multidrug resistant pathogen Candida auris.</title>
        <authorList>
            <person name="Chatterjee S."/>
            <person name="Alampalli S.V."/>
            <person name="Nageshan R.K."/>
            <person name="Chettiar S.T."/>
            <person name="Joshi S."/>
            <person name="Tatu U.S."/>
        </authorList>
    </citation>
    <scope>NUCLEOTIDE SEQUENCE [LARGE SCALE GENOMIC DNA]</scope>
    <source>
        <strain evidence="3">6684</strain>
    </source>
</reference>
<organism evidence="2 3">
    <name type="scientific">Candidozyma auris</name>
    <name type="common">Yeast</name>
    <name type="synonym">Candida auris</name>
    <dbReference type="NCBI Taxonomy" id="498019"/>
    <lineage>
        <taxon>Eukaryota</taxon>
        <taxon>Fungi</taxon>
        <taxon>Dikarya</taxon>
        <taxon>Ascomycota</taxon>
        <taxon>Saccharomycotina</taxon>
        <taxon>Pichiomycetes</taxon>
        <taxon>Metschnikowiaceae</taxon>
        <taxon>Candidozyma</taxon>
    </lineage>
</organism>
<evidence type="ECO:0008006" key="4">
    <source>
        <dbReference type="Google" id="ProtNLM"/>
    </source>
</evidence>
<sequence>MDSFDLPTDGSASLKESFFAMLHQYLVLMGCSRSASILVEEAKVHFNSNNPNSAASEAYLHEWWCLLWALHNLTKNPSVTNMPPPPMPMNRVDARHPQFEQQQQAQQQQQQQQQQLQQAQQQHQHHLQHQQTQPPAQFGQPMQAHGQAHAQAQAPQAKQQKQSRKLIAERTPKTTAKAASSATTPAPPSAASQAGLESLSIMVPGQVPLTVGKQQQTSQGKRSNLQRPQPQPQQQPQQQAGPQPNRRPLASQRKQQQQQQQQQKNNQSNMANHHRLGLGNTAMPNQGDNFAMGPMNAHAPASAPGSAINTAPNSNANLAPNSEPNLTNFALQPHPMMPDGSGSGMNNGDISMASNGLNANGPTQGLNMDNDFGINFLGADLNMDLNGFDMASMLK</sequence>
<dbReference type="Proteomes" id="UP000037122">
    <property type="component" value="Unassembled WGS sequence"/>
</dbReference>
<dbReference type="VEuPathDB" id="FungiDB:QG37_08150"/>
<dbReference type="EMBL" id="LGST01000067">
    <property type="protein sequence ID" value="KND95610.1"/>
    <property type="molecule type" value="Genomic_DNA"/>
</dbReference>
<dbReference type="VEuPathDB" id="FungiDB:CJJ09_003058"/>
<protein>
    <recommendedName>
        <fullName evidence="4">LisH domain-containing protein</fullName>
    </recommendedName>
</protein>
<feature type="compositionally biased region" description="Polar residues" evidence="1">
    <location>
        <begin position="344"/>
        <end position="356"/>
    </location>
</feature>
<dbReference type="VEuPathDB" id="FungiDB:CJI96_0002643"/>
<evidence type="ECO:0000313" key="3">
    <source>
        <dbReference type="Proteomes" id="UP000037122"/>
    </source>
</evidence>
<feature type="compositionally biased region" description="Low complexity" evidence="1">
    <location>
        <begin position="173"/>
        <end position="192"/>
    </location>
</feature>
<accession>A0A0L0NPM0</accession>
<dbReference type="AlphaFoldDB" id="A0A0L0NPM0"/>
<dbReference type="VEuPathDB" id="FungiDB:B9J08_001970"/>